<feature type="transmembrane region" description="Helical" evidence="7">
    <location>
        <begin position="20"/>
        <end position="38"/>
    </location>
</feature>
<evidence type="ECO:0000313" key="8">
    <source>
        <dbReference type="EMBL" id="MFC3107989.1"/>
    </source>
</evidence>
<proteinExistence type="inferred from homology"/>
<dbReference type="RefSeq" id="WP_390323788.1">
    <property type="nucleotide sequence ID" value="NZ_JBHRTP010000023.1"/>
</dbReference>
<feature type="transmembrane region" description="Helical" evidence="7">
    <location>
        <begin position="368"/>
        <end position="393"/>
    </location>
</feature>
<protein>
    <submittedName>
        <fullName evidence="8">Chromate efflux transporter</fullName>
    </submittedName>
</protein>
<evidence type="ECO:0000256" key="5">
    <source>
        <dbReference type="ARBA" id="ARBA00022989"/>
    </source>
</evidence>
<feature type="transmembrane region" description="Helical" evidence="7">
    <location>
        <begin position="259"/>
        <end position="279"/>
    </location>
</feature>
<keyword evidence="6 7" id="KW-0472">Membrane</keyword>
<name>A0ABV7EZ74_9BURK</name>
<dbReference type="InterPro" id="IPR003370">
    <property type="entry name" value="Chromate_transpt"/>
</dbReference>
<feature type="transmembrane region" description="Helical" evidence="7">
    <location>
        <begin position="405"/>
        <end position="425"/>
    </location>
</feature>
<dbReference type="EMBL" id="JBHRTP010000023">
    <property type="protein sequence ID" value="MFC3107989.1"/>
    <property type="molecule type" value="Genomic_DNA"/>
</dbReference>
<keyword evidence="9" id="KW-1185">Reference proteome</keyword>
<feature type="transmembrane region" description="Helical" evidence="7">
    <location>
        <begin position="222"/>
        <end position="247"/>
    </location>
</feature>
<keyword evidence="5 7" id="KW-1133">Transmembrane helix</keyword>
<sequence length="453" mass="47600">MPSPDTVRPADVSLSAAFWYWLKLGFISFGGPAGQIALMHAELVEKRRWISEQRFLHALNYCMVLPGPEATQLAVYIGWLMHRTRGGLIAGTLFVLPSLVILIALTWIYMAFGNVPLVAGVLYGIKPAVVAIVLAAAARIGARTLKNAWLIAIAVAALLAIAVGHVPFPLIILVAALLGWIGGRVRPDLFVIGGGHGGVPKSYGAAIIDDATPTPLHARFSWARLIAVLAVGVGLGVSAWLAIAALFGIHQPYAQMGWFFSKAALLTFGGAYAVLPYVYQGGVETYHWLSGPQMIDGLALGETTPGPLIMIVAFVGFVGGWSKALFGADALPLAGAVGASVATFFTFLPSFIFILAGGPMVESTRDNIHLTAPLTAISAAVVGVIVSLALFFAQQVFLLTSPQPHLDYLALAITVAACIAVFHYKIGTIKLILACALAGLVVSYLPSIAVAIG</sequence>
<dbReference type="PANTHER" id="PTHR33567">
    <property type="entry name" value="CHROMATE ION TRANSPORTER (EUROFUNG)"/>
    <property type="match status" value="1"/>
</dbReference>
<comment type="caution">
    <text evidence="8">The sequence shown here is derived from an EMBL/GenBank/DDBJ whole genome shotgun (WGS) entry which is preliminary data.</text>
</comment>
<keyword evidence="4 7" id="KW-0812">Transmembrane</keyword>
<comment type="similarity">
    <text evidence="2">Belongs to the chromate ion transporter (CHR) (TC 2.A.51) family.</text>
</comment>
<dbReference type="Pfam" id="PF02417">
    <property type="entry name" value="Chromate_transp"/>
    <property type="match status" value="2"/>
</dbReference>
<dbReference type="NCBIfam" id="TIGR00937">
    <property type="entry name" value="2A51"/>
    <property type="match status" value="1"/>
</dbReference>
<feature type="transmembrane region" description="Helical" evidence="7">
    <location>
        <begin position="308"/>
        <end position="326"/>
    </location>
</feature>
<comment type="subcellular location">
    <subcellularLocation>
        <location evidence="1">Cell membrane</location>
        <topology evidence="1">Multi-pass membrane protein</topology>
    </subcellularLocation>
</comment>
<feature type="transmembrane region" description="Helical" evidence="7">
    <location>
        <begin position="88"/>
        <end position="109"/>
    </location>
</feature>
<dbReference type="PIRSF" id="PIRSF004810">
    <property type="entry name" value="ChrA"/>
    <property type="match status" value="1"/>
</dbReference>
<feature type="transmembrane region" description="Helical" evidence="7">
    <location>
        <begin position="431"/>
        <end position="452"/>
    </location>
</feature>
<feature type="transmembrane region" description="Helical" evidence="7">
    <location>
        <begin position="333"/>
        <end position="356"/>
    </location>
</feature>
<feature type="transmembrane region" description="Helical" evidence="7">
    <location>
        <begin position="115"/>
        <end position="136"/>
    </location>
</feature>
<reference evidence="9" key="1">
    <citation type="journal article" date="2019" name="Int. J. Syst. Evol. Microbiol.">
        <title>The Global Catalogue of Microorganisms (GCM) 10K type strain sequencing project: providing services to taxonomists for standard genome sequencing and annotation.</title>
        <authorList>
            <consortium name="The Broad Institute Genomics Platform"/>
            <consortium name="The Broad Institute Genome Sequencing Center for Infectious Disease"/>
            <person name="Wu L."/>
            <person name="Ma J."/>
        </authorList>
    </citation>
    <scope>NUCLEOTIDE SEQUENCE [LARGE SCALE GENOMIC DNA]</scope>
    <source>
        <strain evidence="9">KCTC 42986</strain>
    </source>
</reference>
<evidence type="ECO:0000256" key="2">
    <source>
        <dbReference type="ARBA" id="ARBA00005262"/>
    </source>
</evidence>
<dbReference type="Proteomes" id="UP001595530">
    <property type="component" value="Unassembled WGS sequence"/>
</dbReference>
<dbReference type="InterPro" id="IPR014047">
    <property type="entry name" value="Chr_Tranpt_l_chain"/>
</dbReference>
<evidence type="ECO:0000256" key="3">
    <source>
        <dbReference type="ARBA" id="ARBA00022475"/>
    </source>
</evidence>
<gene>
    <name evidence="8" type="primary">chrA</name>
    <name evidence="8" type="ORF">ACFOFO_08445</name>
</gene>
<dbReference type="PANTHER" id="PTHR33567:SF3">
    <property type="entry name" value="CHROMATE ION TRANSPORTER (EUROFUNG)"/>
    <property type="match status" value="1"/>
</dbReference>
<evidence type="ECO:0000313" key="9">
    <source>
        <dbReference type="Proteomes" id="UP001595530"/>
    </source>
</evidence>
<evidence type="ECO:0000256" key="4">
    <source>
        <dbReference type="ARBA" id="ARBA00022692"/>
    </source>
</evidence>
<keyword evidence="3" id="KW-1003">Cell membrane</keyword>
<organism evidence="8 9">
    <name type="scientific">Undibacterium arcticum</name>
    <dbReference type="NCBI Taxonomy" id="1762892"/>
    <lineage>
        <taxon>Bacteria</taxon>
        <taxon>Pseudomonadati</taxon>
        <taxon>Pseudomonadota</taxon>
        <taxon>Betaproteobacteria</taxon>
        <taxon>Burkholderiales</taxon>
        <taxon>Oxalobacteraceae</taxon>
        <taxon>Undibacterium</taxon>
    </lineage>
</organism>
<accession>A0ABV7EZ74</accession>
<evidence type="ECO:0000256" key="1">
    <source>
        <dbReference type="ARBA" id="ARBA00004651"/>
    </source>
</evidence>
<evidence type="ECO:0000256" key="6">
    <source>
        <dbReference type="ARBA" id="ARBA00023136"/>
    </source>
</evidence>
<feature type="transmembrane region" description="Helical" evidence="7">
    <location>
        <begin position="148"/>
        <end position="181"/>
    </location>
</feature>
<evidence type="ECO:0000256" key="7">
    <source>
        <dbReference type="SAM" id="Phobius"/>
    </source>
</evidence>